<dbReference type="Proteomes" id="UP000886595">
    <property type="component" value="Unassembled WGS sequence"/>
</dbReference>
<sequence length="168" mass="19057">MDRPITPFVGAKRGSFGTSRIARSLLVSVLKGHWWGKGEFLRKKTWESRIYFLPGDSPVDHPDPANLIVVSDKVREHTHLFETLGSLNDRHYGVMKLKVKILVSESIKPMEGKKHLRGRKNMDDTHFSDRLYQKLQGLGTEIGSNLCCRPKSIPRVNISLVKEGNLNP</sequence>
<keyword evidence="2" id="KW-1185">Reference proteome</keyword>
<accession>A0A8X7VC80</accession>
<proteinExistence type="predicted"/>
<name>A0A8X7VC80_BRACI</name>
<dbReference type="OrthoDB" id="1073369at2759"/>
<comment type="caution">
    <text evidence="1">The sequence shown here is derived from an EMBL/GenBank/DDBJ whole genome shotgun (WGS) entry which is preliminary data.</text>
</comment>
<organism evidence="1 2">
    <name type="scientific">Brassica carinata</name>
    <name type="common">Ethiopian mustard</name>
    <name type="synonym">Abyssinian cabbage</name>
    <dbReference type="NCBI Taxonomy" id="52824"/>
    <lineage>
        <taxon>Eukaryota</taxon>
        <taxon>Viridiplantae</taxon>
        <taxon>Streptophyta</taxon>
        <taxon>Embryophyta</taxon>
        <taxon>Tracheophyta</taxon>
        <taxon>Spermatophyta</taxon>
        <taxon>Magnoliopsida</taxon>
        <taxon>eudicotyledons</taxon>
        <taxon>Gunneridae</taxon>
        <taxon>Pentapetalae</taxon>
        <taxon>rosids</taxon>
        <taxon>malvids</taxon>
        <taxon>Brassicales</taxon>
        <taxon>Brassicaceae</taxon>
        <taxon>Brassiceae</taxon>
        <taxon>Brassica</taxon>
    </lineage>
</organism>
<dbReference type="EMBL" id="JAAMPC010000006">
    <property type="protein sequence ID" value="KAG2308561.1"/>
    <property type="molecule type" value="Genomic_DNA"/>
</dbReference>
<protein>
    <submittedName>
        <fullName evidence="1">Uncharacterized protein</fullName>
    </submittedName>
</protein>
<evidence type="ECO:0000313" key="1">
    <source>
        <dbReference type="EMBL" id="KAG2308561.1"/>
    </source>
</evidence>
<reference evidence="1 2" key="1">
    <citation type="submission" date="2020-02" db="EMBL/GenBank/DDBJ databases">
        <authorList>
            <person name="Ma Q."/>
            <person name="Huang Y."/>
            <person name="Song X."/>
            <person name="Pei D."/>
        </authorList>
    </citation>
    <scope>NUCLEOTIDE SEQUENCE [LARGE SCALE GENOMIC DNA]</scope>
    <source>
        <strain evidence="1">Sxm20200214</strain>
        <tissue evidence="1">Leaf</tissue>
    </source>
</reference>
<evidence type="ECO:0000313" key="2">
    <source>
        <dbReference type="Proteomes" id="UP000886595"/>
    </source>
</evidence>
<dbReference type="AlphaFoldDB" id="A0A8X7VC80"/>
<gene>
    <name evidence="1" type="ORF">Bca52824_028309</name>
</gene>